<reference evidence="1 2" key="1">
    <citation type="journal article" date="2015" name="Nature">
        <title>rRNA introns, odd ribosomes, and small enigmatic genomes across a large radiation of phyla.</title>
        <authorList>
            <person name="Brown C.T."/>
            <person name="Hug L.A."/>
            <person name="Thomas B.C."/>
            <person name="Sharon I."/>
            <person name="Castelle C.J."/>
            <person name="Singh A."/>
            <person name="Wilkins M.J."/>
            <person name="Williams K.H."/>
            <person name="Banfield J.F."/>
        </authorList>
    </citation>
    <scope>NUCLEOTIDE SEQUENCE [LARGE SCALE GENOMIC DNA]</scope>
</reference>
<protein>
    <submittedName>
        <fullName evidence="1">Uncharacterized protein</fullName>
    </submittedName>
</protein>
<evidence type="ECO:0000313" key="2">
    <source>
        <dbReference type="Proteomes" id="UP000034235"/>
    </source>
</evidence>
<organism evidence="1 2">
    <name type="scientific">Candidatus Daviesbacteria bacterium GW2011_GWA2_38_24</name>
    <dbReference type="NCBI Taxonomy" id="1618422"/>
    <lineage>
        <taxon>Bacteria</taxon>
        <taxon>Candidatus Daviesiibacteriota</taxon>
    </lineage>
</organism>
<dbReference type="Proteomes" id="UP000034235">
    <property type="component" value="Unassembled WGS sequence"/>
</dbReference>
<dbReference type="Gene3D" id="3.10.450.620">
    <property type="entry name" value="JHP933, nucleotidyltransferase-like core domain"/>
    <property type="match status" value="1"/>
</dbReference>
<dbReference type="Pfam" id="PF08843">
    <property type="entry name" value="AbiEii"/>
    <property type="match status" value="1"/>
</dbReference>
<dbReference type="InterPro" id="IPR014942">
    <property type="entry name" value="AbiEii"/>
</dbReference>
<sequence>MGKSILTTEQFNFLEYAQAQASIIKNFYLTGGTALAEFYFQHRLSEDIDLFSERLILATIHFLKLKKELALVN</sequence>
<proteinExistence type="predicted"/>
<dbReference type="EMBL" id="LBUP01000002">
    <property type="protein sequence ID" value="KKQ67026.1"/>
    <property type="molecule type" value="Genomic_DNA"/>
</dbReference>
<evidence type="ECO:0000313" key="1">
    <source>
        <dbReference type="EMBL" id="KKQ67026.1"/>
    </source>
</evidence>
<comment type="caution">
    <text evidence="1">The sequence shown here is derived from an EMBL/GenBank/DDBJ whole genome shotgun (WGS) entry which is preliminary data.</text>
</comment>
<gene>
    <name evidence="1" type="ORF">US86_C0002G0143</name>
</gene>
<name>A0A0G0MQ04_9BACT</name>
<accession>A0A0G0MQ04</accession>
<dbReference type="AlphaFoldDB" id="A0A0G0MQ04"/>